<evidence type="ECO:0000313" key="2">
    <source>
        <dbReference type="EMBL" id="KAL3265215.1"/>
    </source>
</evidence>
<organism evidence="2 3">
    <name type="scientific">Cryptolaemus montrouzieri</name>
    <dbReference type="NCBI Taxonomy" id="559131"/>
    <lineage>
        <taxon>Eukaryota</taxon>
        <taxon>Metazoa</taxon>
        <taxon>Ecdysozoa</taxon>
        <taxon>Arthropoda</taxon>
        <taxon>Hexapoda</taxon>
        <taxon>Insecta</taxon>
        <taxon>Pterygota</taxon>
        <taxon>Neoptera</taxon>
        <taxon>Endopterygota</taxon>
        <taxon>Coleoptera</taxon>
        <taxon>Polyphaga</taxon>
        <taxon>Cucujiformia</taxon>
        <taxon>Coccinelloidea</taxon>
        <taxon>Coccinellidae</taxon>
        <taxon>Scymninae</taxon>
        <taxon>Scymnini</taxon>
        <taxon>Cryptolaemus</taxon>
    </lineage>
</organism>
<keyword evidence="1" id="KW-0812">Transmembrane</keyword>
<keyword evidence="3" id="KW-1185">Reference proteome</keyword>
<feature type="transmembrane region" description="Helical" evidence="1">
    <location>
        <begin position="69"/>
        <end position="94"/>
    </location>
</feature>
<dbReference type="Proteomes" id="UP001516400">
    <property type="component" value="Unassembled WGS sequence"/>
</dbReference>
<evidence type="ECO:0000256" key="1">
    <source>
        <dbReference type="SAM" id="Phobius"/>
    </source>
</evidence>
<gene>
    <name evidence="2" type="ORF">HHI36_009429</name>
</gene>
<evidence type="ECO:0000313" key="3">
    <source>
        <dbReference type="Proteomes" id="UP001516400"/>
    </source>
</evidence>
<proteinExistence type="predicted"/>
<dbReference type="EMBL" id="JABFTP020000001">
    <property type="protein sequence ID" value="KAL3265215.1"/>
    <property type="molecule type" value="Genomic_DNA"/>
</dbReference>
<dbReference type="AlphaFoldDB" id="A0ABD2MFK3"/>
<feature type="transmembrane region" description="Helical" evidence="1">
    <location>
        <begin position="15"/>
        <end position="39"/>
    </location>
</feature>
<keyword evidence="1" id="KW-0472">Membrane</keyword>
<keyword evidence="1" id="KW-1133">Transmembrane helix</keyword>
<reference evidence="2 3" key="1">
    <citation type="journal article" date="2021" name="BMC Biol.">
        <title>Horizontally acquired antibacterial genes associated with adaptive radiation of ladybird beetles.</title>
        <authorList>
            <person name="Li H.S."/>
            <person name="Tang X.F."/>
            <person name="Huang Y.H."/>
            <person name="Xu Z.Y."/>
            <person name="Chen M.L."/>
            <person name="Du X.Y."/>
            <person name="Qiu B.Y."/>
            <person name="Chen P.T."/>
            <person name="Zhang W."/>
            <person name="Slipinski A."/>
            <person name="Escalona H.E."/>
            <person name="Waterhouse R.M."/>
            <person name="Zwick A."/>
            <person name="Pang H."/>
        </authorList>
    </citation>
    <scope>NUCLEOTIDE SEQUENCE [LARGE SCALE GENOMIC DNA]</scope>
    <source>
        <strain evidence="2">SYSU2018</strain>
    </source>
</reference>
<sequence>MPYFKELLIIYAKGLIIYLMHFYITVVGMPSIPLLHLFLRVEHIFCNSSSVTGLEINESIFYAIFGEKLTLPIFLSTLVAPIAKCILSSFAIFVGSPDSAHRVFILLSFNFFHGIPQAFCFIV</sequence>
<accession>A0ABD2MFK3</accession>
<comment type="caution">
    <text evidence="2">The sequence shown here is derived from an EMBL/GenBank/DDBJ whole genome shotgun (WGS) entry which is preliminary data.</text>
</comment>
<name>A0ABD2MFK3_9CUCU</name>
<protein>
    <submittedName>
        <fullName evidence="2">Uncharacterized protein</fullName>
    </submittedName>
</protein>